<evidence type="ECO:0000313" key="2">
    <source>
        <dbReference type="Proteomes" id="UP000646053"/>
    </source>
</evidence>
<sequence length="261" mass="30738">MDPSVLPVASAQPTIETVLQKLPPEAKQWAESLPWNERRYVLSLCHLLCAATPDVQAEFLDEYTANGLIAKLVNNHEIKQKVRDNLERFRISTDLTEALVRSYIRQFYIHSVQDARCQPNLFLESALRIVASTEERNNIFNYVLGFELIKMMFKMSWLQHERLYRLQRNQDDFVETYIKPIQHTHRLNQIIVPKDEKLFFARREYFVQPPDISEKKLVELAIATFTTEATTGFGFSVIRHHKAFSFDYEFIYELNQDEIFS</sequence>
<reference evidence="1" key="1">
    <citation type="submission" date="2019-12" db="EMBL/GenBank/DDBJ databases">
        <title>High-Quality draft genome sequences of three cyanobacteria isolated from the limestone walls of the Old Cathedral of Coimbra.</title>
        <authorList>
            <person name="Tiago I."/>
            <person name="Soares F."/>
            <person name="Portugal A."/>
        </authorList>
    </citation>
    <scope>NUCLEOTIDE SEQUENCE</scope>
    <source>
        <strain evidence="1">A</strain>
    </source>
</reference>
<keyword evidence="2" id="KW-1185">Reference proteome</keyword>
<dbReference type="Proteomes" id="UP000646053">
    <property type="component" value="Unassembled WGS sequence"/>
</dbReference>
<comment type="caution">
    <text evidence="1">The sequence shown here is derived from an EMBL/GenBank/DDBJ whole genome shotgun (WGS) entry which is preliminary data.</text>
</comment>
<dbReference type="AlphaFoldDB" id="A0A8J7Z7J5"/>
<organism evidence="1 2">
    <name type="scientific">Myxacorys almedinensis A</name>
    <dbReference type="NCBI Taxonomy" id="2690445"/>
    <lineage>
        <taxon>Bacteria</taxon>
        <taxon>Bacillati</taxon>
        <taxon>Cyanobacteriota</taxon>
        <taxon>Cyanophyceae</taxon>
        <taxon>Leptolyngbyales</taxon>
        <taxon>Leptolyngbyaceae</taxon>
        <taxon>Myxacorys</taxon>
        <taxon>Myxacorys almedinensis</taxon>
    </lineage>
</organism>
<name>A0A8J7Z7J5_9CYAN</name>
<proteinExistence type="predicted"/>
<dbReference type="EMBL" id="WVIE01000011">
    <property type="protein sequence ID" value="NDJ17848.1"/>
    <property type="molecule type" value="Genomic_DNA"/>
</dbReference>
<gene>
    <name evidence="1" type="ORF">GS601_11170</name>
</gene>
<evidence type="ECO:0000313" key="1">
    <source>
        <dbReference type="EMBL" id="NDJ17848.1"/>
    </source>
</evidence>
<accession>A0A8J7Z7J5</accession>
<protein>
    <submittedName>
        <fullName evidence="1">Cobyrinic acid a,c-diamide synthase</fullName>
    </submittedName>
</protein>